<name>A0A5D3YNS7_9BACT</name>
<dbReference type="InterPro" id="IPR005625">
    <property type="entry name" value="PepSY-ass_TM"/>
</dbReference>
<dbReference type="RefSeq" id="WP_148898188.1">
    <property type="nucleotide sequence ID" value="NZ_VNHY01000001.1"/>
</dbReference>
<dbReference type="AlphaFoldDB" id="A0A5D3YNS7"/>
<keyword evidence="1" id="KW-0472">Membrane</keyword>
<organism evidence="2 3">
    <name type="scientific">Fodinibius salinus</name>
    <dbReference type="NCBI Taxonomy" id="860790"/>
    <lineage>
        <taxon>Bacteria</taxon>
        <taxon>Pseudomonadati</taxon>
        <taxon>Balneolota</taxon>
        <taxon>Balneolia</taxon>
        <taxon>Balneolales</taxon>
        <taxon>Balneolaceae</taxon>
        <taxon>Fodinibius</taxon>
    </lineage>
</organism>
<evidence type="ECO:0000313" key="3">
    <source>
        <dbReference type="Proteomes" id="UP000324595"/>
    </source>
</evidence>
<feature type="transmembrane region" description="Helical" evidence="1">
    <location>
        <begin position="16"/>
        <end position="37"/>
    </location>
</feature>
<keyword evidence="1" id="KW-0812">Transmembrane</keyword>
<keyword evidence="3" id="KW-1185">Reference proteome</keyword>
<sequence length="183" mass="21412">MFNINLRRDSRKLHRWGAILIALPFLIVLLSGLFLQVKKEFNWIQPPSQSGSQIGASIPFDSILTTAKSIPKLNVSKWKDIDRLDVRPDDGIIKIRGLNGWEAQIDSHTGQILQVAQRRSDLIESIHDGSWFHDKAKLWLFLPSAVVVLILWLTGIYLFFYPYFAKWYNRKRLKKRKQNRQKE</sequence>
<accession>A0A5D3YNS7</accession>
<proteinExistence type="predicted"/>
<reference evidence="2 3" key="1">
    <citation type="submission" date="2019-07" db="EMBL/GenBank/DDBJ databases">
        <title>Genomic Encyclopedia of Archaeal and Bacterial Type Strains, Phase II (KMG-II): from individual species to whole genera.</title>
        <authorList>
            <person name="Goeker M."/>
        </authorList>
    </citation>
    <scope>NUCLEOTIDE SEQUENCE [LARGE SCALE GENOMIC DNA]</scope>
    <source>
        <strain evidence="2 3">DSM 21935</strain>
    </source>
</reference>
<feature type="transmembrane region" description="Helical" evidence="1">
    <location>
        <begin position="138"/>
        <end position="164"/>
    </location>
</feature>
<dbReference type="Pfam" id="PF03929">
    <property type="entry name" value="PepSY_TM"/>
    <property type="match status" value="1"/>
</dbReference>
<protein>
    <submittedName>
        <fullName evidence="2">PepSY-associated TM region</fullName>
    </submittedName>
</protein>
<comment type="caution">
    <text evidence="2">The sequence shown here is derived from an EMBL/GenBank/DDBJ whole genome shotgun (WGS) entry which is preliminary data.</text>
</comment>
<dbReference type="OrthoDB" id="271465at2"/>
<dbReference type="EMBL" id="VNHY01000001">
    <property type="protein sequence ID" value="TYP95524.1"/>
    <property type="molecule type" value="Genomic_DNA"/>
</dbReference>
<dbReference type="Proteomes" id="UP000324595">
    <property type="component" value="Unassembled WGS sequence"/>
</dbReference>
<evidence type="ECO:0000256" key="1">
    <source>
        <dbReference type="SAM" id="Phobius"/>
    </source>
</evidence>
<gene>
    <name evidence="2" type="ORF">LX73_0831</name>
</gene>
<keyword evidence="1" id="KW-1133">Transmembrane helix</keyword>
<evidence type="ECO:0000313" key="2">
    <source>
        <dbReference type="EMBL" id="TYP95524.1"/>
    </source>
</evidence>